<dbReference type="RefSeq" id="WP_169276666.1">
    <property type="nucleotide sequence ID" value="NZ_JABBCP010000001.1"/>
</dbReference>
<keyword evidence="1" id="KW-0472">Membrane</keyword>
<dbReference type="Gene3D" id="1.25.40.10">
    <property type="entry name" value="Tetratricopeptide repeat domain"/>
    <property type="match status" value="1"/>
</dbReference>
<protein>
    <recommendedName>
        <fullName evidence="4">Tetratricopeptide repeat protein</fullName>
    </recommendedName>
</protein>
<evidence type="ECO:0008006" key="4">
    <source>
        <dbReference type="Google" id="ProtNLM"/>
    </source>
</evidence>
<name>A0A7X9UAI6_9ACTN</name>
<keyword evidence="3" id="KW-1185">Reference proteome</keyword>
<accession>A0A7X9UAI6</accession>
<feature type="transmembrane region" description="Helical" evidence="1">
    <location>
        <begin position="6"/>
        <end position="23"/>
    </location>
</feature>
<evidence type="ECO:0000313" key="3">
    <source>
        <dbReference type="Proteomes" id="UP000546970"/>
    </source>
</evidence>
<evidence type="ECO:0000256" key="1">
    <source>
        <dbReference type="SAM" id="Phobius"/>
    </source>
</evidence>
<organism evidence="2 3">
    <name type="scientific">Collinsella acetigenes</name>
    <dbReference type="NCBI Taxonomy" id="2713419"/>
    <lineage>
        <taxon>Bacteria</taxon>
        <taxon>Bacillati</taxon>
        <taxon>Actinomycetota</taxon>
        <taxon>Coriobacteriia</taxon>
        <taxon>Coriobacteriales</taxon>
        <taxon>Coriobacteriaceae</taxon>
        <taxon>Collinsella</taxon>
    </lineage>
</organism>
<keyword evidence="1" id="KW-1133">Transmembrane helix</keyword>
<keyword evidence="1" id="KW-0812">Transmembrane</keyword>
<dbReference type="AlphaFoldDB" id="A0A7X9UAI6"/>
<evidence type="ECO:0000313" key="2">
    <source>
        <dbReference type="EMBL" id="NMF54892.1"/>
    </source>
</evidence>
<comment type="caution">
    <text evidence="2">The sequence shown here is derived from an EMBL/GenBank/DDBJ whole genome shotgun (WGS) entry which is preliminary data.</text>
</comment>
<gene>
    <name evidence="2" type="ORF">HF320_00880</name>
</gene>
<dbReference type="InterPro" id="IPR011990">
    <property type="entry name" value="TPR-like_helical_dom_sf"/>
</dbReference>
<reference evidence="2 3" key="1">
    <citation type="submission" date="2020-04" db="EMBL/GenBank/DDBJ databases">
        <title>Collinsella sp. KGMB02528 nov., an anaerobic actinobacterium isolated from human feces.</title>
        <authorList>
            <person name="Han K.-I."/>
            <person name="Eom M.K."/>
            <person name="Kim J.-S."/>
            <person name="Lee K.C."/>
            <person name="Suh M.K."/>
            <person name="Park S.-H."/>
            <person name="Lee J.H."/>
            <person name="Kang S.W."/>
            <person name="Park J.-E."/>
            <person name="Oh B.S."/>
            <person name="Yu S.Y."/>
            <person name="Choi S.-H."/>
            <person name="Lee D.H."/>
            <person name="Yoon H."/>
            <person name="Kim B.-Y."/>
            <person name="Lee J.H."/>
            <person name="Lee J.-S."/>
        </authorList>
    </citation>
    <scope>NUCLEOTIDE SEQUENCE [LARGE SCALE GENOMIC DNA]</scope>
    <source>
        <strain evidence="2 3">KGMB02528</strain>
    </source>
</reference>
<proteinExistence type="predicted"/>
<sequence>MNFRIATFILSIILICMISFKAIKKRTTYKKLRNYLAREQYDEFFKLIDAPLTNALYPDYNINYFKLNAYLLKEDYAKANETLEMLLRYPLKHQQRVDLVLKAFNIYVGQGKKQQAKSMLDEILNWEGDEYKPYKHDALLSYDIMILKKSNHIGELEALLDKTSGSQRGRLEYFIAVQYENAKNIQKRDEYLKRAAEDGFHHSAH</sequence>
<dbReference type="Proteomes" id="UP000546970">
    <property type="component" value="Unassembled WGS sequence"/>
</dbReference>
<dbReference type="EMBL" id="JABBCP010000001">
    <property type="protein sequence ID" value="NMF54892.1"/>
    <property type="molecule type" value="Genomic_DNA"/>
</dbReference>